<dbReference type="PANTHER" id="PTHR16301:SF20">
    <property type="entry name" value="IMPACT FAMILY MEMBER YIGZ"/>
    <property type="match status" value="1"/>
</dbReference>
<name>A0A8S5N3S7_9VIRU</name>
<accession>A0A8S5N3S7</accession>
<protein>
    <submittedName>
        <fullName evidence="3">Translational regulation protein</fullName>
    </submittedName>
</protein>
<dbReference type="InterPro" id="IPR023582">
    <property type="entry name" value="Impact"/>
</dbReference>
<evidence type="ECO:0000313" key="3">
    <source>
        <dbReference type="EMBL" id="DAD89265.1"/>
    </source>
</evidence>
<comment type="similarity">
    <text evidence="1">Belongs to the IMPACT family.</text>
</comment>
<dbReference type="InterPro" id="IPR036956">
    <property type="entry name" value="Impact_N_sf"/>
</dbReference>
<evidence type="ECO:0000256" key="1">
    <source>
        <dbReference type="ARBA" id="ARBA00007665"/>
    </source>
</evidence>
<dbReference type="InterPro" id="IPR020568">
    <property type="entry name" value="Ribosomal_Su5_D2-typ_SF"/>
</dbReference>
<dbReference type="PROSITE" id="PS00910">
    <property type="entry name" value="UPF0029"/>
    <property type="match status" value="1"/>
</dbReference>
<dbReference type="EMBL" id="BK015056">
    <property type="protein sequence ID" value="DAD89265.1"/>
    <property type="molecule type" value="Genomic_DNA"/>
</dbReference>
<feature type="domain" description="Impact N-terminal" evidence="2">
    <location>
        <begin position="21"/>
        <end position="126"/>
    </location>
</feature>
<evidence type="ECO:0000259" key="2">
    <source>
        <dbReference type="Pfam" id="PF01205"/>
    </source>
</evidence>
<proteinExistence type="inferred from homology"/>
<dbReference type="InterPro" id="IPR020569">
    <property type="entry name" value="UPF0029_Impact_CS"/>
</dbReference>
<dbReference type="InterPro" id="IPR001498">
    <property type="entry name" value="Impact_N"/>
</dbReference>
<sequence>MEPEDSYLTIAAPAEAASRERSSKFLAYAYPVQQEEQIREILDGLRKKYYDATHHCYAWRLGPGGAAFRANDDGEPSGTAGKPILGQLLSNNLTDCLIVVVRYFGGTKLGVPGLIAAYRESAAEAIAAARIVERTVDRTIRVDFPYIAMNDIMRVIKEQQPKIASQEFDNLCTMVLTIRESRAGELTEKLKKAGGSIAGEDI</sequence>
<dbReference type="PANTHER" id="PTHR16301">
    <property type="entry name" value="IMPACT-RELATED"/>
    <property type="match status" value="1"/>
</dbReference>
<dbReference type="Gene3D" id="3.30.230.30">
    <property type="entry name" value="Impact, N-terminal domain"/>
    <property type="match status" value="1"/>
</dbReference>
<dbReference type="Pfam" id="PF01205">
    <property type="entry name" value="Impact_N"/>
    <property type="match status" value="1"/>
</dbReference>
<dbReference type="SUPFAM" id="SSF54211">
    <property type="entry name" value="Ribosomal protein S5 domain 2-like"/>
    <property type="match status" value="1"/>
</dbReference>
<organism evidence="3">
    <name type="scientific">Microviridae sp. ctNWS1</name>
    <dbReference type="NCBI Taxonomy" id="2826733"/>
    <lineage>
        <taxon>Viruses</taxon>
        <taxon>Monodnaviria</taxon>
        <taxon>Sangervirae</taxon>
        <taxon>Phixviricota</taxon>
        <taxon>Malgrandaviricetes</taxon>
        <taxon>Petitvirales</taxon>
        <taxon>Microviridae</taxon>
    </lineage>
</organism>
<reference evidence="3" key="1">
    <citation type="journal article" date="2021" name="Proc. Natl. Acad. Sci. U.S.A.">
        <title>A Catalog of Tens of Thousands of Viruses from Human Metagenomes Reveals Hidden Associations with Chronic Diseases.</title>
        <authorList>
            <person name="Tisza M.J."/>
            <person name="Buck C.B."/>
        </authorList>
    </citation>
    <scope>NUCLEOTIDE SEQUENCE</scope>
    <source>
        <strain evidence="3">CtNWS1</strain>
    </source>
</reference>